<organism evidence="8 9">
    <name type="scientific">Neodothiora populina</name>
    <dbReference type="NCBI Taxonomy" id="2781224"/>
    <lineage>
        <taxon>Eukaryota</taxon>
        <taxon>Fungi</taxon>
        <taxon>Dikarya</taxon>
        <taxon>Ascomycota</taxon>
        <taxon>Pezizomycotina</taxon>
        <taxon>Dothideomycetes</taxon>
        <taxon>Dothideomycetidae</taxon>
        <taxon>Dothideales</taxon>
        <taxon>Dothioraceae</taxon>
        <taxon>Neodothiora</taxon>
    </lineage>
</organism>
<feature type="compositionally biased region" description="Basic and acidic residues" evidence="6">
    <location>
        <begin position="927"/>
        <end position="939"/>
    </location>
</feature>
<name>A0ABR3PDD2_9PEZI</name>
<keyword evidence="5" id="KW-0378">Hydrolase</keyword>
<evidence type="ECO:0000256" key="5">
    <source>
        <dbReference type="ARBA" id="ARBA00022801"/>
    </source>
</evidence>
<dbReference type="Gene3D" id="3.40.395.10">
    <property type="entry name" value="Adenoviral Proteinase, Chain A"/>
    <property type="match status" value="1"/>
</dbReference>
<proteinExistence type="inferred from homology"/>
<dbReference type="RefSeq" id="XP_069200433.1">
    <property type="nucleotide sequence ID" value="XM_069345787.1"/>
</dbReference>
<feature type="compositionally biased region" description="Basic and acidic residues" evidence="6">
    <location>
        <begin position="448"/>
        <end position="459"/>
    </location>
</feature>
<feature type="compositionally biased region" description="Polar residues" evidence="6">
    <location>
        <begin position="302"/>
        <end position="336"/>
    </location>
</feature>
<dbReference type="PANTHER" id="PTHR46896">
    <property type="entry name" value="SENTRIN-SPECIFIC PROTEASE"/>
    <property type="match status" value="1"/>
</dbReference>
<dbReference type="Pfam" id="PF02902">
    <property type="entry name" value="Peptidase_C48"/>
    <property type="match status" value="1"/>
</dbReference>
<feature type="domain" description="Ubiquitin-like protease family profile" evidence="7">
    <location>
        <begin position="742"/>
        <end position="1033"/>
    </location>
</feature>
<accession>A0ABR3PDD2</accession>
<feature type="region of interest" description="Disordered" evidence="6">
    <location>
        <begin position="604"/>
        <end position="632"/>
    </location>
</feature>
<feature type="region of interest" description="Disordered" evidence="6">
    <location>
        <begin position="1075"/>
        <end position="1186"/>
    </location>
</feature>
<dbReference type="Proteomes" id="UP001562354">
    <property type="component" value="Unassembled WGS sequence"/>
</dbReference>
<feature type="region of interest" description="Disordered" evidence="6">
    <location>
        <begin position="926"/>
        <end position="960"/>
    </location>
</feature>
<feature type="compositionally biased region" description="Low complexity" evidence="6">
    <location>
        <begin position="279"/>
        <end position="290"/>
    </location>
</feature>
<feature type="compositionally biased region" description="Basic and acidic residues" evidence="6">
    <location>
        <begin position="20"/>
        <end position="32"/>
    </location>
</feature>
<keyword evidence="2" id="KW-0597">Phosphoprotein</keyword>
<evidence type="ECO:0000256" key="4">
    <source>
        <dbReference type="ARBA" id="ARBA00022786"/>
    </source>
</evidence>
<evidence type="ECO:0000313" key="9">
    <source>
        <dbReference type="Proteomes" id="UP001562354"/>
    </source>
</evidence>
<feature type="region of interest" description="Disordered" evidence="6">
    <location>
        <begin position="662"/>
        <end position="704"/>
    </location>
</feature>
<keyword evidence="9" id="KW-1185">Reference proteome</keyword>
<feature type="region of interest" description="Disordered" evidence="6">
    <location>
        <begin position="1"/>
        <end position="70"/>
    </location>
</feature>
<evidence type="ECO:0000256" key="1">
    <source>
        <dbReference type="ARBA" id="ARBA00005234"/>
    </source>
</evidence>
<dbReference type="InterPro" id="IPR003653">
    <property type="entry name" value="Peptidase_C48_C"/>
</dbReference>
<feature type="compositionally biased region" description="Polar residues" evidence="6">
    <location>
        <begin position="350"/>
        <end position="368"/>
    </location>
</feature>
<reference evidence="8 9" key="1">
    <citation type="submission" date="2024-07" db="EMBL/GenBank/DDBJ databases">
        <title>Draft sequence of the Neodothiora populina.</title>
        <authorList>
            <person name="Drown D.D."/>
            <person name="Schuette U.S."/>
            <person name="Buechlein A.B."/>
            <person name="Rusch D.R."/>
            <person name="Winton L.W."/>
            <person name="Adams G.A."/>
        </authorList>
    </citation>
    <scope>NUCLEOTIDE SEQUENCE [LARGE SCALE GENOMIC DNA]</scope>
    <source>
        <strain evidence="8 9">CPC 39397</strain>
    </source>
</reference>
<comment type="similarity">
    <text evidence="1">Belongs to the peptidase C48 family.</text>
</comment>
<keyword evidence="3" id="KW-0645">Protease</keyword>
<evidence type="ECO:0000256" key="3">
    <source>
        <dbReference type="ARBA" id="ARBA00022670"/>
    </source>
</evidence>
<feature type="compositionally biased region" description="Polar residues" evidence="6">
    <location>
        <begin position="166"/>
        <end position="190"/>
    </location>
</feature>
<gene>
    <name evidence="8" type="ORF">AAFC00_000585</name>
</gene>
<protein>
    <recommendedName>
        <fullName evidence="7">Ubiquitin-like protease family profile domain-containing protein</fullName>
    </recommendedName>
</protein>
<evidence type="ECO:0000256" key="2">
    <source>
        <dbReference type="ARBA" id="ARBA00022553"/>
    </source>
</evidence>
<comment type="caution">
    <text evidence="8">The sequence shown here is derived from an EMBL/GenBank/DDBJ whole genome shotgun (WGS) entry which is preliminary data.</text>
</comment>
<dbReference type="GeneID" id="95974288"/>
<feature type="compositionally biased region" description="Polar residues" evidence="6">
    <location>
        <begin position="1"/>
        <end position="18"/>
    </location>
</feature>
<feature type="region of interest" description="Disordered" evidence="6">
    <location>
        <begin position="117"/>
        <end position="386"/>
    </location>
</feature>
<evidence type="ECO:0000256" key="6">
    <source>
        <dbReference type="SAM" id="MobiDB-lite"/>
    </source>
</evidence>
<dbReference type="InterPro" id="IPR051947">
    <property type="entry name" value="Sentrin-specific_protease"/>
</dbReference>
<sequence>MLRSNSTCNWANNCQPPQRNDIHNPSRADRQPVHHGSSRQAVHTHKVDFRSAGRSHLESHPDPLLVDDTPSYQMTRRLGGASFRPTNTLGSNAFGEGIISRPRRSHVHVLDIASHAGDNVPATANPQYFEEHGGQKRRRLNPPSEVEVVQNRNGSRMRNAPYRQEPASSPNPGSRKLSTQSVPSQDSQKPSRPGDPFACDESRDMNTVLGPAKKKSRKPKSSPDASNPQIDTGAIEIVEIPDSQDSTQVARGGRSNAALDIQRSQSHKLGDTDVSVAGQRSNQSQSLLRQPNHFHSERARSPTIQIPSISDVLSSKQNTRTAPTKQDSSPASPMQSRHSHKRAIRDASPPLSQTFARDTERPSTSNGSLRKRMLASSDVGSPQTQTKKRPFVIGAVAEKIDVESSEDELANGSVTIRKSPRSIAHGAKSWFNAFSNRAPSNTSKQKKLRDDRLDKSENHDVLDSNTEVRLASIFTLSVDLGERDDLSSEYIPEEGQFIVKRQGQPAMYFHNKPYALSSKHAQSMIANPAESLRIGMRGAKDDITGGEVWMSFYTREDLELFKAQVTRVCVGKHVSKILTGREIEKSFERAREIIDFERKRSEPRKINIDSNDNPMPLTAVPKQSSAASEHQRSFINDEVQQPHEGQKRPSSDGVSVLVKHPGRETISHNEYGGPVNDRRESPLKQQPTTTPTSKPTRNSNRLQRKHQVAAVDEAEPERWTQQHGPLNWDAPLIYPSTGAKRTTVDVTDIERLDDGEFLNDNIISFCLRHLEEQHPEATSKVHIFNTFFYTALSTKQGRRAFNYDAVKRWTKNIDIFSLPFVVVPVNVNLHWFVTIICNLDKLSRRLVDDDEEDAEGVQEEDETTMLDDKLKTGNMIENGLVMELPDSQEDQSLEPIRKEVHRMSFSDNELEERKVARPTIDISTESGHTDALESTERTPKQARIVSRKGKKRVAPPLPKVNPDQPVIITLDSLGGTHGPEVRNLKDYLIQEAQEKRGMSIKRDDLRGLLARGIPEQTNFCDCGVYLVGYVAEFLKNPCEFVRKVLSREMDKNNDFADFDPARKRAEIRDELIRLERQQREDKRSKKKARRNMKNTGLDGAADSSPVPAGSGRHSAVVEHKVLEEEGVGDMDERRSPQAVSDSLKVDPDESIDLSVTEFAEKDKRQVDDSSTSFLAGIEDAAAAART</sequence>
<dbReference type="PROSITE" id="PS50600">
    <property type="entry name" value="ULP_PROTEASE"/>
    <property type="match status" value="1"/>
</dbReference>
<dbReference type="PANTHER" id="PTHR46896:SF3">
    <property type="entry name" value="FI06413P-RELATED"/>
    <property type="match status" value="1"/>
</dbReference>
<dbReference type="SUPFAM" id="SSF54001">
    <property type="entry name" value="Cysteine proteinases"/>
    <property type="match status" value="1"/>
</dbReference>
<evidence type="ECO:0000313" key="8">
    <source>
        <dbReference type="EMBL" id="KAL1304158.1"/>
    </source>
</evidence>
<feature type="compositionally biased region" description="Basic and acidic residues" evidence="6">
    <location>
        <begin position="1158"/>
        <end position="1167"/>
    </location>
</feature>
<dbReference type="InterPro" id="IPR038765">
    <property type="entry name" value="Papain-like_cys_pep_sf"/>
</dbReference>
<keyword evidence="4" id="KW-0833">Ubl conjugation pathway</keyword>
<feature type="region of interest" description="Disordered" evidence="6">
    <location>
        <begin position="435"/>
        <end position="459"/>
    </location>
</feature>
<feature type="compositionally biased region" description="Basic and acidic residues" evidence="6">
    <location>
        <begin position="45"/>
        <end position="61"/>
    </location>
</feature>
<evidence type="ECO:0000259" key="7">
    <source>
        <dbReference type="PROSITE" id="PS50600"/>
    </source>
</evidence>
<feature type="compositionally biased region" description="Low complexity" evidence="6">
    <location>
        <begin position="683"/>
        <end position="696"/>
    </location>
</feature>
<dbReference type="EMBL" id="JBFMKM010000009">
    <property type="protein sequence ID" value="KAL1304158.1"/>
    <property type="molecule type" value="Genomic_DNA"/>
</dbReference>